<dbReference type="Proteomes" id="UP000291106">
    <property type="component" value="Chromosome"/>
</dbReference>
<dbReference type="RefSeq" id="WP_130597330.1">
    <property type="nucleotide sequence ID" value="NZ_CP036200.1"/>
</dbReference>
<proteinExistence type="predicted"/>
<evidence type="ECO:0000256" key="1">
    <source>
        <dbReference type="PROSITE-ProRule" id="PRU00339"/>
    </source>
</evidence>
<dbReference type="SMART" id="SM00028">
    <property type="entry name" value="TPR"/>
    <property type="match status" value="4"/>
</dbReference>
<organism evidence="2 3">
    <name type="scientific">Shewanella maritima</name>
    <dbReference type="NCBI Taxonomy" id="2520507"/>
    <lineage>
        <taxon>Bacteria</taxon>
        <taxon>Pseudomonadati</taxon>
        <taxon>Pseudomonadota</taxon>
        <taxon>Gammaproteobacteria</taxon>
        <taxon>Alteromonadales</taxon>
        <taxon>Shewanellaceae</taxon>
        <taxon>Shewanella</taxon>
    </lineage>
</organism>
<dbReference type="AlphaFoldDB" id="A0A411PCS3"/>
<dbReference type="OrthoDB" id="9806825at2"/>
<keyword evidence="1" id="KW-0802">TPR repeat</keyword>
<reference evidence="2 3" key="1">
    <citation type="submission" date="2019-02" db="EMBL/GenBank/DDBJ databases">
        <title>Shewanella sp. D4-2 isolated from Dokdo Island.</title>
        <authorList>
            <person name="Baek K."/>
        </authorList>
    </citation>
    <scope>NUCLEOTIDE SEQUENCE [LARGE SCALE GENOMIC DNA]</scope>
    <source>
        <strain evidence="2 3">D4-2</strain>
    </source>
</reference>
<dbReference type="SUPFAM" id="SSF48452">
    <property type="entry name" value="TPR-like"/>
    <property type="match status" value="3"/>
</dbReference>
<dbReference type="InterPro" id="IPR011990">
    <property type="entry name" value="TPR-like_helical_dom_sf"/>
</dbReference>
<dbReference type="EMBL" id="CP036200">
    <property type="protein sequence ID" value="QBF81353.1"/>
    <property type="molecule type" value="Genomic_DNA"/>
</dbReference>
<dbReference type="KEGG" id="smai:EXU30_00565"/>
<name>A0A411PCS3_9GAMM</name>
<dbReference type="InterPro" id="IPR019734">
    <property type="entry name" value="TPR_rpt"/>
</dbReference>
<evidence type="ECO:0008006" key="4">
    <source>
        <dbReference type="Google" id="ProtNLM"/>
    </source>
</evidence>
<dbReference type="Gene3D" id="1.25.40.10">
    <property type="entry name" value="Tetratricopeptide repeat domain"/>
    <property type="match status" value="3"/>
</dbReference>
<dbReference type="Pfam" id="PF13174">
    <property type="entry name" value="TPR_6"/>
    <property type="match status" value="3"/>
</dbReference>
<gene>
    <name evidence="2" type="ORF">EXU30_00565</name>
</gene>
<sequence length="1183" mass="134125">MKHKHASAMNPFTDIKYKPKVKPLAVLITTSLLFACSSSEHGEQDYSNQGRATLGQMAEQRQGDANLQANNQQALANARLSENQRRQKLAAIYSELLLTEPDPTTRSAVEYRLVQLDTESYEHDSLAALDQIDSDPNANAELILASDAKALNELVTDYESLLKRYPSRPENQQIQYQLAKAYELQGNQQKSLSEIESLLSRYPNSIYLAELNFRRGEIYYNQKQYAQAYDAYKQVIAAPNGDKYRLNSMYMSGWALFKQARLYQADNQFLAVFDAMIDLHESSPSALKANTTGTDSTDSQTAAKTADFSFETLNQQFQNIAIDTQRVLSISLSQQLQAESLVQLITDNQDAKHLSRYQHILFDNLAKFLLSKQLPTDAERAYEAYVDLAPNSVWAARYSLALLELYQTQGKFAAMRALKQNYVTRYGLDSEFWLNANDDIRTELIPQLLSFSEQEGRRRYAYAQSINANASADAKKTTPASEVSQATEQTFVSRVDAFANAADALKVYLELVEVSQSKPFAKANLYTNDLLQDKYLYADANFEARRYHVALATYQEIAYPVMTQASEEQRKLQRQAAYDATITVRKDIDLLKLSEFKQFRAVTSDTHLAQQRLRDQLDDQFISHYSDDKRALALAAVAAELAFKAEKPQRLMHYADFLLLKHGVITKQDSSVDERNKLIVANLAPLMTTTIASINTNKTGDAGTDAKFDFADQVAKQPTAQSIAQSTARSADLLSTSSSSQVDAQDMWQTRISYNPTYIGRIRKAQQLTAANSNNSNLSGAALKQVQLASQLYAHQQYQLGLYAQAESAYALALNFTQNEPSNNKEMRNLLASSIYQQGQETKSEQPLVAVEHFLRLGEQIPESDYRANAEFEAADILLSQQQWQQGADLLKVLALRYPNNPMSASIPAKLTQSYESLERWDLAAEQLLVIIASADEADVALKREAQYTAADYYLKAGDRDNALKHFRTYAHSYPQPFDIAQEVRFKMSEFYREDGETNKMHFWHRKILSAHKQEVHNGTSFTTRNKQLASSAAFELGQAHKQSFEWVKLTHPLPKSLKRKQKQMKLAIGYYQQVLDLALAERVPQATYQLAQMYRILAADVMDSQRPTDLDELALEEYEILLEELAYPFEEKAIEIHESNSQRAWQNVFNQWVEKSFSALAEMTPALYQKQELTHDVIETMY</sequence>
<accession>A0A411PCS3</accession>
<feature type="repeat" description="TPR" evidence="1">
    <location>
        <begin position="209"/>
        <end position="242"/>
    </location>
</feature>
<evidence type="ECO:0000313" key="3">
    <source>
        <dbReference type="Proteomes" id="UP000291106"/>
    </source>
</evidence>
<evidence type="ECO:0000313" key="2">
    <source>
        <dbReference type="EMBL" id="QBF81353.1"/>
    </source>
</evidence>
<protein>
    <recommendedName>
        <fullName evidence="4">Tetratricopeptide repeat protein</fullName>
    </recommendedName>
</protein>
<dbReference type="PROSITE" id="PS50005">
    <property type="entry name" value="TPR"/>
    <property type="match status" value="1"/>
</dbReference>
<keyword evidence="3" id="KW-1185">Reference proteome</keyword>